<gene>
    <name evidence="1" type="ORF">NDU88_004808</name>
</gene>
<dbReference type="EMBL" id="JANPWB010000012">
    <property type="protein sequence ID" value="KAJ1116602.1"/>
    <property type="molecule type" value="Genomic_DNA"/>
</dbReference>
<accession>A0AAV7NND6</accession>
<keyword evidence="2" id="KW-1185">Reference proteome</keyword>
<proteinExistence type="predicted"/>
<evidence type="ECO:0000313" key="2">
    <source>
        <dbReference type="Proteomes" id="UP001066276"/>
    </source>
</evidence>
<reference evidence="1" key="1">
    <citation type="journal article" date="2022" name="bioRxiv">
        <title>Sequencing and chromosome-scale assembly of the giantPleurodeles waltlgenome.</title>
        <authorList>
            <person name="Brown T."/>
            <person name="Elewa A."/>
            <person name="Iarovenko S."/>
            <person name="Subramanian E."/>
            <person name="Araus A.J."/>
            <person name="Petzold A."/>
            <person name="Susuki M."/>
            <person name="Suzuki K.-i.T."/>
            <person name="Hayashi T."/>
            <person name="Toyoda A."/>
            <person name="Oliveira C."/>
            <person name="Osipova E."/>
            <person name="Leigh N.D."/>
            <person name="Simon A."/>
            <person name="Yun M.H."/>
        </authorList>
    </citation>
    <scope>NUCLEOTIDE SEQUENCE</scope>
    <source>
        <strain evidence="1">20211129_DDA</strain>
        <tissue evidence="1">Liver</tissue>
    </source>
</reference>
<comment type="caution">
    <text evidence="1">The sequence shown here is derived from an EMBL/GenBank/DDBJ whole genome shotgun (WGS) entry which is preliminary data.</text>
</comment>
<evidence type="ECO:0000313" key="1">
    <source>
        <dbReference type="EMBL" id="KAJ1116602.1"/>
    </source>
</evidence>
<sequence>MGFVQLGTVPSSPRSLDSALVSPAACWAAAAVRLRCRAGVPLLRPVEVTALLSKQAIGPVCDIEEACMPSPVRAPMEEYVRIWVLTLQPEPSSLPGVKE</sequence>
<organism evidence="1 2">
    <name type="scientific">Pleurodeles waltl</name>
    <name type="common">Iberian ribbed newt</name>
    <dbReference type="NCBI Taxonomy" id="8319"/>
    <lineage>
        <taxon>Eukaryota</taxon>
        <taxon>Metazoa</taxon>
        <taxon>Chordata</taxon>
        <taxon>Craniata</taxon>
        <taxon>Vertebrata</taxon>
        <taxon>Euteleostomi</taxon>
        <taxon>Amphibia</taxon>
        <taxon>Batrachia</taxon>
        <taxon>Caudata</taxon>
        <taxon>Salamandroidea</taxon>
        <taxon>Salamandridae</taxon>
        <taxon>Pleurodelinae</taxon>
        <taxon>Pleurodeles</taxon>
    </lineage>
</organism>
<protein>
    <submittedName>
        <fullName evidence="1">Uncharacterized protein</fullName>
    </submittedName>
</protein>
<dbReference type="Proteomes" id="UP001066276">
    <property type="component" value="Chromosome 8"/>
</dbReference>
<name>A0AAV7NND6_PLEWA</name>
<dbReference type="AlphaFoldDB" id="A0AAV7NND6"/>